<dbReference type="InterPro" id="IPR001296">
    <property type="entry name" value="Glyco_trans_1"/>
</dbReference>
<proteinExistence type="predicted"/>
<dbReference type="Proteomes" id="UP000199423">
    <property type="component" value="Unassembled WGS sequence"/>
</dbReference>
<evidence type="ECO:0000259" key="2">
    <source>
        <dbReference type="Pfam" id="PF13439"/>
    </source>
</evidence>
<dbReference type="Pfam" id="PF13439">
    <property type="entry name" value="Glyco_transf_4"/>
    <property type="match status" value="1"/>
</dbReference>
<dbReference type="STRING" id="51670.SAMN04488557_1415"/>
<name>A0A1I7N629_9HYPH</name>
<dbReference type="Pfam" id="PF00534">
    <property type="entry name" value="Glycos_transf_1"/>
    <property type="match status" value="1"/>
</dbReference>
<sequence length="370" mass="42288">MDAYSKPPLRVLHVVRQYPPSVGGLEEYVRQLVERQSGSSRVTVLTLDRLFGTSRKLKKVQRVNRAVVVRVRYIGFSRFFIPFLSPKLLRRYDLIHLHSLDQFTDLISIYRRLGVPPLIVTSHGLFFHTHKFDKLKDLYFRTISRVTLSQAKKIFAVSHSDQRKLEEIGIRSEVLLNPVEPFPWLYAGGHHLIYWGRIAENKSVDRLIPFFGHLVMADSTRKLFIVGSGTAADMERLNHKIRAAKLTDNIHRLGYLDGAKLQALIKDCGFTVSASQYEGYGLVQVEGMSAGLLPVMQKNSAFEEIFERSRTGLLLDFADAEIAAERFLQWEKTQNIQDRERARRFALGCAWPPAAARIEATYQDVIASET</sequence>
<reference evidence="4" key="1">
    <citation type="submission" date="2016-10" db="EMBL/GenBank/DDBJ databases">
        <authorList>
            <person name="Varghese N."/>
            <person name="Submissions S."/>
        </authorList>
    </citation>
    <scope>NUCLEOTIDE SEQUENCE [LARGE SCALE GENOMIC DNA]</scope>
    <source>
        <strain evidence="4">DSM 1565</strain>
    </source>
</reference>
<protein>
    <submittedName>
        <fullName evidence="3">Alpha-1,3-mannosyltransferase</fullName>
    </submittedName>
</protein>
<dbReference type="PANTHER" id="PTHR45947">
    <property type="entry name" value="SULFOQUINOVOSYL TRANSFERASE SQD2"/>
    <property type="match status" value="1"/>
</dbReference>
<organism evidence="3 4">
    <name type="scientific">Hyphomicrobium facile</name>
    <dbReference type="NCBI Taxonomy" id="51670"/>
    <lineage>
        <taxon>Bacteria</taxon>
        <taxon>Pseudomonadati</taxon>
        <taxon>Pseudomonadota</taxon>
        <taxon>Alphaproteobacteria</taxon>
        <taxon>Hyphomicrobiales</taxon>
        <taxon>Hyphomicrobiaceae</taxon>
        <taxon>Hyphomicrobium</taxon>
    </lineage>
</organism>
<dbReference type="PANTHER" id="PTHR45947:SF3">
    <property type="entry name" value="SULFOQUINOVOSYL TRANSFERASE SQD2"/>
    <property type="match status" value="1"/>
</dbReference>
<keyword evidence="3" id="KW-0328">Glycosyltransferase</keyword>
<evidence type="ECO:0000313" key="3">
    <source>
        <dbReference type="EMBL" id="SFV30120.1"/>
    </source>
</evidence>
<evidence type="ECO:0000313" key="4">
    <source>
        <dbReference type="Proteomes" id="UP000199423"/>
    </source>
</evidence>
<keyword evidence="3" id="KW-0808">Transferase</keyword>
<keyword evidence="4" id="KW-1185">Reference proteome</keyword>
<feature type="domain" description="Glycosyl transferase family 1" evidence="1">
    <location>
        <begin position="192"/>
        <end position="341"/>
    </location>
</feature>
<dbReference type="CDD" id="cd03801">
    <property type="entry name" value="GT4_PimA-like"/>
    <property type="match status" value="1"/>
</dbReference>
<evidence type="ECO:0000259" key="1">
    <source>
        <dbReference type="Pfam" id="PF00534"/>
    </source>
</evidence>
<dbReference type="Gene3D" id="3.40.50.2000">
    <property type="entry name" value="Glycogen Phosphorylase B"/>
    <property type="match status" value="2"/>
</dbReference>
<dbReference type="AlphaFoldDB" id="A0A1I7N629"/>
<feature type="domain" description="Glycosyltransferase subfamily 4-like N-terminal" evidence="2">
    <location>
        <begin position="22"/>
        <end position="179"/>
    </location>
</feature>
<dbReference type="GO" id="GO:0016758">
    <property type="term" value="F:hexosyltransferase activity"/>
    <property type="evidence" value="ECO:0007669"/>
    <property type="project" value="TreeGrafter"/>
</dbReference>
<dbReference type="SUPFAM" id="SSF53756">
    <property type="entry name" value="UDP-Glycosyltransferase/glycogen phosphorylase"/>
    <property type="match status" value="1"/>
</dbReference>
<dbReference type="InterPro" id="IPR028098">
    <property type="entry name" value="Glyco_trans_4-like_N"/>
</dbReference>
<dbReference type="OrthoDB" id="9771846at2"/>
<accession>A0A1I7N629</accession>
<dbReference type="InterPro" id="IPR050194">
    <property type="entry name" value="Glycosyltransferase_grp1"/>
</dbReference>
<dbReference type="EMBL" id="FPCH01000001">
    <property type="protein sequence ID" value="SFV30120.1"/>
    <property type="molecule type" value="Genomic_DNA"/>
</dbReference>
<gene>
    <name evidence="3" type="ORF">SAMN04488557_1415</name>
</gene>